<evidence type="ECO:0000313" key="1">
    <source>
        <dbReference type="EMBL" id="ADQ05202.1"/>
    </source>
</evidence>
<dbReference type="EMBL" id="CP002216">
    <property type="protein sequence ID" value="ADQ05202.1"/>
    <property type="molecule type" value="Genomic_DNA"/>
</dbReference>
<dbReference type="STRING" id="632518.Calow_1657"/>
<proteinExistence type="predicted"/>
<dbReference type="HOGENOM" id="CLU_1700976_0_0_9"/>
<dbReference type="AlphaFoldDB" id="E4Q448"/>
<name>E4Q448_CALOW</name>
<organism evidence="1 2">
    <name type="scientific">Caldicellulosiruptor owensensis (strain ATCC 700167 / DSM 13100 / OL)</name>
    <dbReference type="NCBI Taxonomy" id="632518"/>
    <lineage>
        <taxon>Bacteria</taxon>
        <taxon>Bacillati</taxon>
        <taxon>Bacillota</taxon>
        <taxon>Bacillota incertae sedis</taxon>
        <taxon>Caldicellulosiruptorales</taxon>
        <taxon>Caldicellulosiruptoraceae</taxon>
        <taxon>Caldicellulosiruptor</taxon>
    </lineage>
</organism>
<keyword evidence="2" id="KW-1185">Reference proteome</keyword>
<dbReference type="Proteomes" id="UP000006889">
    <property type="component" value="Chromosome"/>
</dbReference>
<accession>E4Q448</accession>
<protein>
    <submittedName>
        <fullName evidence="1">Uncharacterized protein</fullName>
    </submittedName>
</protein>
<reference key="1">
    <citation type="submission" date="2010-09" db="EMBL/GenBank/DDBJ databases">
        <title>Complete sequence of Caldicellulosiruptor owensensis OL.</title>
        <authorList>
            <consortium name="US DOE Joint Genome Institute"/>
            <person name="Lucas S."/>
            <person name="Copeland A."/>
            <person name="Lapidus A."/>
            <person name="Cheng J.-F."/>
            <person name="Bruce D."/>
            <person name="Goodwin L."/>
            <person name="Pitluck S."/>
            <person name="Davenport K."/>
            <person name="Detter J.C."/>
            <person name="Han C."/>
            <person name="Tapia R."/>
            <person name="Land M."/>
            <person name="Hauser L."/>
            <person name="Chang Y.-J."/>
            <person name="Jeffries C."/>
            <person name="Kyrpides N."/>
            <person name="Ivanova N."/>
            <person name="Mikhailova N."/>
            <person name="Blumer-Schuette S.E."/>
            <person name="Kelly R.M."/>
            <person name="Woyke T."/>
        </authorList>
    </citation>
    <scope>NUCLEOTIDE SEQUENCE</scope>
    <source>
        <strain>OL</strain>
    </source>
</reference>
<reference evidence="1 2" key="2">
    <citation type="journal article" date="2011" name="J. Bacteriol.">
        <title>Complete genome sequences for the anaerobic, extremely thermophilic plant biomass-degrading bacteria Caldicellulosiruptor hydrothermalis, Caldicellulosiruptor kristjanssonii, Caldicellulosiruptor kronotskyensis, Caldicellulosiruptor owensenis, and Caldicellulosiruptor lactoaceticus.</title>
        <authorList>
            <person name="Blumer-Schuette S.E."/>
            <person name="Ozdemir I."/>
            <person name="Mistry D."/>
            <person name="Lucas S."/>
            <person name="Lapidus A."/>
            <person name="Cheng J.F."/>
            <person name="Goodwin L.A."/>
            <person name="Pitluck S."/>
            <person name="Land M.L."/>
            <person name="Hauser L.J."/>
            <person name="Woyke T."/>
            <person name="Mikhailova N."/>
            <person name="Pati A."/>
            <person name="Kyrpides N.C."/>
            <person name="Ivanova N."/>
            <person name="Detter J.C."/>
            <person name="Walston-Davenport K."/>
            <person name="Han S."/>
            <person name="Adams M.W."/>
            <person name="Kelly R.M."/>
        </authorList>
    </citation>
    <scope>NUCLEOTIDE SEQUENCE [LARGE SCALE GENOMIC DNA]</scope>
    <source>
        <strain evidence="2">ATCC 700167 / DSM 13100 / OL</strain>
    </source>
</reference>
<gene>
    <name evidence="1" type="ordered locus">Calow_1657</name>
</gene>
<dbReference type="KEGG" id="cow:Calow_1657"/>
<evidence type="ECO:0000313" key="2">
    <source>
        <dbReference type="Proteomes" id="UP000006889"/>
    </source>
</evidence>
<sequence length="154" mass="18440">MFFFAKQRKNKMICLIEKGKYYVKRIQKSYFQKLIGKSTVFEDWLKRNGKIQILKYVLMKNVNEKITGNVTMRNLINADTGEINEFIFVDDLLTALYLQLNNDFLKKRSLKRCLYCGEYFVPTKENQYYCPEETSIIVQEENKYKTKTVSTEKY</sequence>